<feature type="chain" id="PRO_5005294190" evidence="1">
    <location>
        <begin position="32"/>
        <end position="367"/>
    </location>
</feature>
<dbReference type="EMBL" id="JACU01000004">
    <property type="protein sequence ID" value="KMS56170.1"/>
    <property type="molecule type" value="Genomic_DNA"/>
</dbReference>
<evidence type="ECO:0000313" key="2">
    <source>
        <dbReference type="EMBL" id="KMS56170.1"/>
    </source>
</evidence>
<dbReference type="Gene3D" id="2.115.10.20">
    <property type="entry name" value="Glycosyl hydrolase domain, family 43"/>
    <property type="match status" value="1"/>
</dbReference>
<evidence type="ECO:0000313" key="3">
    <source>
        <dbReference type="Proteomes" id="UP000052268"/>
    </source>
</evidence>
<gene>
    <name evidence="2" type="ORF">V474_14450</name>
</gene>
<feature type="signal peptide" evidence="1">
    <location>
        <begin position="1"/>
        <end position="31"/>
    </location>
</feature>
<dbReference type="InterPro" id="IPR023296">
    <property type="entry name" value="Glyco_hydro_beta-prop_sf"/>
</dbReference>
<keyword evidence="3" id="KW-1185">Reference proteome</keyword>
<comment type="caution">
    <text evidence="2">The sequence shown here is derived from an EMBL/GenBank/DDBJ whole genome shotgun (WGS) entry which is preliminary data.</text>
</comment>
<name>A0A0J8ANU8_9SPHN</name>
<dbReference type="Proteomes" id="UP000052268">
    <property type="component" value="Unassembled WGS sequence"/>
</dbReference>
<dbReference type="AlphaFoldDB" id="A0A0J8ANU8"/>
<keyword evidence="2" id="KW-0378">Hydrolase</keyword>
<dbReference type="GO" id="GO:0016787">
    <property type="term" value="F:hydrolase activity"/>
    <property type="evidence" value="ECO:0007669"/>
    <property type="project" value="UniProtKB-KW"/>
</dbReference>
<proteinExistence type="predicted"/>
<accession>A0A0J8ANU8</accession>
<organism evidence="2 3">
    <name type="scientific">Novosphingobium barchaimii LL02</name>
    <dbReference type="NCBI Taxonomy" id="1114963"/>
    <lineage>
        <taxon>Bacteria</taxon>
        <taxon>Pseudomonadati</taxon>
        <taxon>Pseudomonadota</taxon>
        <taxon>Alphaproteobacteria</taxon>
        <taxon>Sphingomonadales</taxon>
        <taxon>Sphingomonadaceae</taxon>
        <taxon>Novosphingobium</taxon>
    </lineage>
</organism>
<sequence length="367" mass="40959">MERGNPRIATRLSLTAGLAAITILTVQTPLAAQSAMPATTEVKPSAEVIPGAPETPYVNPDKAYLFAHMTKERYGVLYYTVSRDGLHWQQINGGKPVSEDYHGHPSIARGADGRYFLVGNKSDEDPYIRFWVSDDLVSWKPYGTYKPDVKNVPGLPHALQRIGAPKLFFDKASSQFLLTWHTATVPGVPEDPERYWASQRTLYVQSPDLKKFAKAPRRLFDWDMATIDTFIQPEADGSGYCAVIKDERYPSYNWTTGKTVRISCAKELLGPYPQPGAPVSPNFREAPTLIRAPGGEDWLMYYEQYAGTSYGLSKAPRLSGPWFQVSGNSGVPEWNRFEMPAGLRHGSMIEISKMQYDALVRAFPVAK</sequence>
<keyword evidence="1" id="KW-0732">Signal</keyword>
<evidence type="ECO:0000256" key="1">
    <source>
        <dbReference type="SAM" id="SignalP"/>
    </source>
</evidence>
<dbReference type="SUPFAM" id="SSF75005">
    <property type="entry name" value="Arabinanase/levansucrase/invertase"/>
    <property type="match status" value="1"/>
</dbReference>
<protein>
    <submittedName>
        <fullName evidence="2">Glycosyl hydrolase family 43</fullName>
    </submittedName>
</protein>
<reference evidence="2 3" key="1">
    <citation type="journal article" date="2015" name="G3 (Bethesda)">
        <title>Insights into Ongoing Evolution of the Hexachlorocyclohexane Catabolic Pathway from Comparative Genomics of Ten Sphingomonadaceae Strains.</title>
        <authorList>
            <person name="Pearce S.L."/>
            <person name="Oakeshott J.G."/>
            <person name="Pandey G."/>
        </authorList>
    </citation>
    <scope>NUCLEOTIDE SEQUENCE [LARGE SCALE GENOMIC DNA]</scope>
    <source>
        <strain evidence="2 3">LL02</strain>
    </source>
</reference>
<dbReference type="RefSeq" id="WP_169795037.1">
    <property type="nucleotide sequence ID" value="NZ_KQ130453.1"/>
</dbReference>
<dbReference type="PATRIC" id="fig|1114963.3.peg.1707"/>